<name>A0A1A6H6B4_NEOLE</name>
<evidence type="ECO:0000313" key="2">
    <source>
        <dbReference type="EMBL" id="OBS73851.1"/>
    </source>
</evidence>
<proteinExistence type="predicted"/>
<gene>
    <name evidence="2" type="ORF">A6R68_15608</name>
</gene>
<feature type="region of interest" description="Disordered" evidence="1">
    <location>
        <begin position="37"/>
        <end position="60"/>
    </location>
</feature>
<dbReference type="EMBL" id="LZPO01044596">
    <property type="protein sequence ID" value="OBS73851.1"/>
    <property type="molecule type" value="Genomic_DNA"/>
</dbReference>
<evidence type="ECO:0000256" key="1">
    <source>
        <dbReference type="SAM" id="MobiDB-lite"/>
    </source>
</evidence>
<organism evidence="2 3">
    <name type="scientific">Neotoma lepida</name>
    <name type="common">Desert woodrat</name>
    <dbReference type="NCBI Taxonomy" id="56216"/>
    <lineage>
        <taxon>Eukaryota</taxon>
        <taxon>Metazoa</taxon>
        <taxon>Chordata</taxon>
        <taxon>Craniata</taxon>
        <taxon>Vertebrata</taxon>
        <taxon>Euteleostomi</taxon>
        <taxon>Mammalia</taxon>
        <taxon>Eutheria</taxon>
        <taxon>Euarchontoglires</taxon>
        <taxon>Glires</taxon>
        <taxon>Rodentia</taxon>
        <taxon>Myomorpha</taxon>
        <taxon>Muroidea</taxon>
        <taxon>Cricetidae</taxon>
        <taxon>Neotominae</taxon>
        <taxon>Neotoma</taxon>
    </lineage>
</organism>
<feature type="non-terminal residue" evidence="2">
    <location>
        <position position="1"/>
    </location>
</feature>
<evidence type="ECO:0000313" key="3">
    <source>
        <dbReference type="Proteomes" id="UP000092124"/>
    </source>
</evidence>
<keyword evidence="3" id="KW-1185">Reference proteome</keyword>
<sequence length="78" mass="8306">VSSSTQNQRSGRYSVVFQKSAKSISLVISASQLEDSVKSTGSKSSKAELETYVPPTAEKSGTLEVTGSHLVPQPCYQL</sequence>
<comment type="caution">
    <text evidence="2">The sequence shown here is derived from an EMBL/GenBank/DDBJ whole genome shotgun (WGS) entry which is preliminary data.</text>
</comment>
<accession>A0A1A6H6B4</accession>
<dbReference type="AlphaFoldDB" id="A0A1A6H6B4"/>
<protein>
    <submittedName>
        <fullName evidence="2">Uncharacterized protein</fullName>
    </submittedName>
</protein>
<reference evidence="2 3" key="1">
    <citation type="submission" date="2016-06" db="EMBL/GenBank/DDBJ databases">
        <title>The Draft Genome Sequence and Annotation of the Desert Woodrat Neotoma lepida.</title>
        <authorList>
            <person name="Campbell M."/>
            <person name="Oakeson K.F."/>
            <person name="Yandell M."/>
            <person name="Halpert J.R."/>
            <person name="Dearing D."/>
        </authorList>
    </citation>
    <scope>NUCLEOTIDE SEQUENCE [LARGE SCALE GENOMIC DNA]</scope>
    <source>
        <strain evidence="2">417</strain>
        <tissue evidence="2">Liver</tissue>
    </source>
</reference>
<dbReference type="Proteomes" id="UP000092124">
    <property type="component" value="Unassembled WGS sequence"/>
</dbReference>